<dbReference type="InterPro" id="IPR052895">
    <property type="entry name" value="HetReg/Transcr_Mod"/>
</dbReference>
<dbReference type="PANTHER" id="PTHR24148">
    <property type="entry name" value="ANKYRIN REPEAT DOMAIN-CONTAINING PROTEIN 39 HOMOLOG-RELATED"/>
    <property type="match status" value="1"/>
</dbReference>
<dbReference type="EMBL" id="JAQQWK010000011">
    <property type="protein sequence ID" value="KAK8023811.1"/>
    <property type="molecule type" value="Genomic_DNA"/>
</dbReference>
<dbReference type="Proteomes" id="UP001444661">
    <property type="component" value="Unassembled WGS sequence"/>
</dbReference>
<evidence type="ECO:0000259" key="1">
    <source>
        <dbReference type="Pfam" id="PF06985"/>
    </source>
</evidence>
<evidence type="ECO:0000313" key="3">
    <source>
        <dbReference type="Proteomes" id="UP001444661"/>
    </source>
</evidence>
<accession>A0ABR1S2H9</accession>
<name>A0ABR1S2H9_9PEZI</name>
<dbReference type="PANTHER" id="PTHR24148:SF73">
    <property type="entry name" value="HET DOMAIN PROTEIN (AFU_ORTHOLOGUE AFUA_8G01020)"/>
    <property type="match status" value="1"/>
</dbReference>
<organism evidence="2 3">
    <name type="scientific">Apiospora rasikravindrae</name>
    <dbReference type="NCBI Taxonomy" id="990691"/>
    <lineage>
        <taxon>Eukaryota</taxon>
        <taxon>Fungi</taxon>
        <taxon>Dikarya</taxon>
        <taxon>Ascomycota</taxon>
        <taxon>Pezizomycotina</taxon>
        <taxon>Sordariomycetes</taxon>
        <taxon>Xylariomycetidae</taxon>
        <taxon>Amphisphaeriales</taxon>
        <taxon>Apiosporaceae</taxon>
        <taxon>Apiospora</taxon>
    </lineage>
</organism>
<dbReference type="InterPro" id="IPR010730">
    <property type="entry name" value="HET"/>
</dbReference>
<comment type="caution">
    <text evidence="2">The sequence shown here is derived from an EMBL/GenBank/DDBJ whole genome shotgun (WGS) entry which is preliminary data.</text>
</comment>
<evidence type="ECO:0000313" key="2">
    <source>
        <dbReference type="EMBL" id="KAK8023811.1"/>
    </source>
</evidence>
<gene>
    <name evidence="2" type="ORF">PG993_011877</name>
</gene>
<sequence>MCQDTSYTYEPVLPNQIRLLKFSDDENKISAVLQTFSVEAPLPPYLAISYRWASDKTGLANSWAIQIGKMTLPVLDSLYPFFQALRSKGALLDGRWWWIDSLCIDQGNLAERAQQVQLMQYIYRQAQQVIIWLGEESSDSDLAIDFIKLHDKITREGHSIQKLRMILQKEQYHPHWNALLNFLSRDWWSRIWTVQEFVIPSSISFWCGMQNVSRTAVCHSISVADRCTSSGLKETLAFRHGFNRRRAWKLYKTGKYVDLNLSLLALAAYFSCMDATDDRDRLYGLMALSTDRCFLDVSYSPSSEEVYQGFTEAFIARHKSLDIICFASIYVAQPGSFLPSWVPDWRRKDAFLVIPLMVSHSSNTHVGNLRGPRYLEYDPTIYYSASRSRAAVYAFQGPTLLAHGAIIDEVDGLAGSKDSKLVRSSIWDAVPLCNCSDSTYSPTEILKIVCRCLVLDRKDRCLQYPMPTEEFFHDFILLCAMLVAESSPSIPIELQEWFERTRSLQIHGRPFEIILRDSIRANDGLSDSTPNLDEYIQDSFIGRFFDTVVRMALRLMASREGRIGMASERAVKGDLVCILFGCSVPVILRKSELGDSFIFIGECFLDGCMYGILPTTYLFHIPLQLLVSHHTRLTMGLFYSCFRRHCGFATTKKVDFLRLPREIRDQIYEYCLVTENDAYAKALHPWIRPSIHKDLESKPTVGLFGVSKQVRHEAAVVFYSQNLLDFTMVEPDEITGFLKRIGRNAEHIRHLVIMFPTFDSLESQDLGHIAIDPEYVAIRDAIRQGCPNLQTLTTSQWSTYCVVRWQLAAHCAWNWDQPGDRELVKEAFNVADAYLRSFASSLGKLVVELHTESLWRHDPRSQTTGRMREEDMLRHHVRQEIESHGWKIRPTDRSHDEDAPERRMAQIRRESRIFMLSESTLDKHEDEYFRSMF</sequence>
<dbReference type="Pfam" id="PF26639">
    <property type="entry name" value="Het-6_barrel"/>
    <property type="match status" value="1"/>
</dbReference>
<dbReference type="Pfam" id="PF06985">
    <property type="entry name" value="HET"/>
    <property type="match status" value="1"/>
</dbReference>
<protein>
    <recommendedName>
        <fullName evidence="1">Heterokaryon incompatibility domain-containing protein</fullName>
    </recommendedName>
</protein>
<proteinExistence type="predicted"/>
<reference evidence="2 3" key="1">
    <citation type="submission" date="2023-01" db="EMBL/GenBank/DDBJ databases">
        <title>Analysis of 21 Apiospora genomes using comparative genomics revels a genus with tremendous synthesis potential of carbohydrate active enzymes and secondary metabolites.</title>
        <authorList>
            <person name="Sorensen T."/>
        </authorList>
    </citation>
    <scope>NUCLEOTIDE SEQUENCE [LARGE SCALE GENOMIC DNA]</scope>
    <source>
        <strain evidence="2 3">CBS 33761</strain>
    </source>
</reference>
<feature type="domain" description="Heterokaryon incompatibility" evidence="1">
    <location>
        <begin position="45"/>
        <end position="196"/>
    </location>
</feature>
<keyword evidence="3" id="KW-1185">Reference proteome</keyword>